<name>A0A5C6JMG2_9ACTN</name>
<keyword evidence="2" id="KW-1185">Reference proteome</keyword>
<accession>A0A5C6JMG2</accession>
<dbReference type="RefSeq" id="WP_146466510.1">
    <property type="nucleotide sequence ID" value="NZ_VOGW01000113.1"/>
</dbReference>
<dbReference type="Proteomes" id="UP000320481">
    <property type="component" value="Unassembled WGS sequence"/>
</dbReference>
<proteinExistence type="predicted"/>
<gene>
    <name evidence="1" type="ORF">FRZ03_19915</name>
</gene>
<organism evidence="1 2">
    <name type="scientific">Streptomyces misionensis</name>
    <dbReference type="NCBI Taxonomy" id="67331"/>
    <lineage>
        <taxon>Bacteria</taxon>
        <taxon>Bacillati</taxon>
        <taxon>Actinomycetota</taxon>
        <taxon>Actinomycetes</taxon>
        <taxon>Kitasatosporales</taxon>
        <taxon>Streptomycetaceae</taxon>
        <taxon>Streptomyces</taxon>
    </lineage>
</organism>
<protein>
    <submittedName>
        <fullName evidence="1">Uncharacterized protein</fullName>
    </submittedName>
</protein>
<sequence>MSNAVVRLKQVAHLTSGAARYLTTALPFLPDADAERPLPDPRRGFGQRVQLARELTSLAPVAVINSATHIADGLPRHACSSSPSHGIDSVQYDLLFEVALGRVTVFEEIQYVRVHTTKAAPQTLRELELRRLVCREPQSAPPPYYGGEPFDRVRLTALGITLVSAVISCRTLIGPPAAGPAVAPAPTPARTRAHR</sequence>
<evidence type="ECO:0000313" key="1">
    <source>
        <dbReference type="EMBL" id="TWV42541.1"/>
    </source>
</evidence>
<dbReference type="AlphaFoldDB" id="A0A5C6JMG2"/>
<evidence type="ECO:0000313" key="2">
    <source>
        <dbReference type="Proteomes" id="UP000320481"/>
    </source>
</evidence>
<reference evidence="1" key="1">
    <citation type="journal article" date="2019" name="Microbiol. Resour. Announc.">
        <title>Draft Genomic Sequences of Streptomyces misionensis and Streptomyces albidoflavus, bacteria applied for phytopathogen biocontrol.</title>
        <authorList>
            <person name="Pylro V."/>
            <person name="Dias A."/>
            <person name="Andreote F."/>
            <person name="Varani A."/>
            <person name="Andreote C."/>
            <person name="Bernardo E."/>
            <person name="Martins T."/>
        </authorList>
    </citation>
    <scope>NUCLEOTIDE SEQUENCE [LARGE SCALE GENOMIC DNA]</scope>
    <source>
        <strain evidence="1">66</strain>
    </source>
</reference>
<comment type="caution">
    <text evidence="1">The sequence shown here is derived from an EMBL/GenBank/DDBJ whole genome shotgun (WGS) entry which is preliminary data.</text>
</comment>
<dbReference type="EMBL" id="VOGW01000113">
    <property type="protein sequence ID" value="TWV42541.1"/>
    <property type="molecule type" value="Genomic_DNA"/>
</dbReference>